<dbReference type="GO" id="GO:0008982">
    <property type="term" value="F:protein-N(PI)-phosphohistidine-sugar phosphotransferase activity"/>
    <property type="evidence" value="ECO:0007669"/>
    <property type="project" value="InterPro"/>
</dbReference>
<evidence type="ECO:0000256" key="1">
    <source>
        <dbReference type="ARBA" id="ARBA00022679"/>
    </source>
</evidence>
<dbReference type="PANTHER" id="PTHR30185:SF12">
    <property type="entry name" value="TRANSCRIPTIONAL REGULATOR MANR"/>
    <property type="match status" value="1"/>
</dbReference>
<feature type="domain" description="PTS EIIA type-2" evidence="6">
    <location>
        <begin position="500"/>
        <end position="638"/>
    </location>
</feature>
<dbReference type="InterPro" id="IPR036095">
    <property type="entry name" value="PTS_EIIB-like_sf"/>
</dbReference>
<dbReference type="SUPFAM" id="SSF52794">
    <property type="entry name" value="PTS system IIB component-like"/>
    <property type="match status" value="1"/>
</dbReference>
<keyword evidence="4" id="KW-0010">Activator</keyword>
<dbReference type="GO" id="GO:0009401">
    <property type="term" value="P:phosphoenolpyruvate-dependent sugar phosphotransferase system"/>
    <property type="evidence" value="ECO:0007669"/>
    <property type="project" value="InterPro"/>
</dbReference>
<dbReference type="CDD" id="cd05568">
    <property type="entry name" value="PTS_IIB_bgl_like"/>
    <property type="match status" value="1"/>
</dbReference>
<evidence type="ECO:0000256" key="5">
    <source>
        <dbReference type="ARBA" id="ARBA00023163"/>
    </source>
</evidence>
<dbReference type="PANTHER" id="PTHR30185">
    <property type="entry name" value="CRYPTIC BETA-GLUCOSIDE BGL OPERON ANTITERMINATOR"/>
    <property type="match status" value="1"/>
</dbReference>
<dbReference type="Gene3D" id="1.10.1790.10">
    <property type="entry name" value="PRD domain"/>
    <property type="match status" value="2"/>
</dbReference>
<keyword evidence="3" id="KW-0805">Transcription regulation</keyword>
<sequence>MMNDRQTELLHKLLIHKDEVFRVQSLADELECSEKTLRNDLKLLEQFLQTESAAYLVRKPGIGISLVAPEEEKAKLFNRLYQTEKKTDQDRKLELAYRMLVEEKAFSLNELAADYYTTIPMIKNDLDVIRQWLESYHLQIISKQRLGSKITGEELNKRNALAHLSELVASRADSNQSVIQLFPGYEVDIVRQLVRQLEQLFSFHFAEGEKESLVIHALVMIKRTRQNSLISIKDDEKASVHQTQEYEMAEWFFHRLGEVLRIKFPIEEQVYFTWHLISCKSPEWSASSSDPFVSEVIDQLTFQMQIMTMKNFRDDRVLMDGLQIHLASTIHRVRYGLTIRNPMLSQIKKMYPYMFSMVVMGLEEVKRKYELAIPEDEAAYLVLHFQAAVERLEKRRNRMKHVLIVCELGIGMSHLLQAKLEQTYKGLDIVGCVAERNVDSTLKQSHVDFIISTKPLQVTDPPHIVISPLLEAEDKKQLDRFLQSMDESGNKEFNMRSLIDYIHEDFCILKAPFVHRFKVIEGLADVLSEKGRVKPTFGHRTLIRERSSATAIGGGIAIPHAPSEEVHQTTIAISTLDEPLEWGDEKVTVVFMLAIAPNDQKRTRPLMQAISKISEHPELVEKIRRADNFSEMKQVLLK</sequence>
<dbReference type="InterPro" id="IPR013011">
    <property type="entry name" value="PTS_EIIB_2"/>
</dbReference>
<accession>A0A410MBL0</accession>
<evidence type="ECO:0000256" key="3">
    <source>
        <dbReference type="ARBA" id="ARBA00023015"/>
    </source>
</evidence>
<dbReference type="PROSITE" id="PS51094">
    <property type="entry name" value="PTS_EIIA_TYPE_2"/>
    <property type="match status" value="1"/>
</dbReference>
<feature type="domain" description="PRD" evidence="8">
    <location>
        <begin position="288"/>
        <end position="395"/>
    </location>
</feature>
<dbReference type="Pfam" id="PF08279">
    <property type="entry name" value="HTH_11"/>
    <property type="match status" value="1"/>
</dbReference>
<dbReference type="EMBL" id="CP026118">
    <property type="protein sequence ID" value="QAS52087.1"/>
    <property type="molecule type" value="Genomic_DNA"/>
</dbReference>
<dbReference type="Proteomes" id="UP000287756">
    <property type="component" value="Chromosome"/>
</dbReference>
<dbReference type="InterPro" id="IPR036634">
    <property type="entry name" value="PRD_sf"/>
</dbReference>
<dbReference type="Gene3D" id="3.40.50.2300">
    <property type="match status" value="1"/>
</dbReference>
<dbReference type="KEGG" id="hli:HLI_07545"/>
<keyword evidence="5" id="KW-0804">Transcription</keyword>
<dbReference type="Pfam" id="PF05043">
    <property type="entry name" value="Mga"/>
    <property type="match status" value="1"/>
</dbReference>
<dbReference type="InterPro" id="IPR016152">
    <property type="entry name" value="PTrfase/Anion_transptr"/>
</dbReference>
<keyword evidence="1" id="KW-0808">Transferase</keyword>
<dbReference type="PROSITE" id="PS51099">
    <property type="entry name" value="PTS_EIIB_TYPE_2"/>
    <property type="match status" value="1"/>
</dbReference>
<dbReference type="PROSITE" id="PS00372">
    <property type="entry name" value="PTS_EIIA_TYPE_2_HIS"/>
    <property type="match status" value="1"/>
</dbReference>
<evidence type="ECO:0000313" key="9">
    <source>
        <dbReference type="EMBL" id="QAS52087.1"/>
    </source>
</evidence>
<dbReference type="InterPro" id="IPR007737">
    <property type="entry name" value="Mga_HTH"/>
</dbReference>
<dbReference type="Pfam" id="PF00359">
    <property type="entry name" value="PTS_EIIA_2"/>
    <property type="match status" value="1"/>
</dbReference>
<dbReference type="CDD" id="cd00211">
    <property type="entry name" value="PTS_IIA_fru"/>
    <property type="match status" value="1"/>
</dbReference>
<dbReference type="GO" id="GO:0006355">
    <property type="term" value="P:regulation of DNA-templated transcription"/>
    <property type="evidence" value="ECO:0007669"/>
    <property type="project" value="InterPro"/>
</dbReference>
<dbReference type="Gene3D" id="1.10.10.10">
    <property type="entry name" value="Winged helix-like DNA-binding domain superfamily/Winged helix DNA-binding domain"/>
    <property type="match status" value="1"/>
</dbReference>
<dbReference type="InterPro" id="IPR036388">
    <property type="entry name" value="WH-like_DNA-bd_sf"/>
</dbReference>
<proteinExistence type="predicted"/>
<dbReference type="InterPro" id="IPR002178">
    <property type="entry name" value="PTS_EIIA_type-2_dom"/>
</dbReference>
<evidence type="ECO:0000259" key="7">
    <source>
        <dbReference type="PROSITE" id="PS51099"/>
    </source>
</evidence>
<keyword evidence="2" id="KW-0677">Repeat</keyword>
<dbReference type="PROSITE" id="PS51372">
    <property type="entry name" value="PRD_2"/>
    <property type="match status" value="2"/>
</dbReference>
<evidence type="ECO:0000259" key="6">
    <source>
        <dbReference type="PROSITE" id="PS51094"/>
    </source>
</evidence>
<dbReference type="InterPro" id="IPR013196">
    <property type="entry name" value="HTH_11"/>
</dbReference>
<dbReference type="AlphaFoldDB" id="A0A410MBL0"/>
<dbReference type="InterPro" id="IPR050661">
    <property type="entry name" value="BglG_antiterminators"/>
</dbReference>
<dbReference type="Gene3D" id="3.40.930.10">
    <property type="entry name" value="Mannitol-specific EII, Chain A"/>
    <property type="match status" value="1"/>
</dbReference>
<dbReference type="Pfam" id="PF00874">
    <property type="entry name" value="PRD"/>
    <property type="match status" value="2"/>
</dbReference>
<reference evidence="9 10" key="1">
    <citation type="submission" date="2018-01" db="EMBL/GenBank/DDBJ databases">
        <title>The whole genome sequencing and assembly of Halobacillus litoralis ERB031 strain.</title>
        <authorList>
            <person name="Lee S.-J."/>
            <person name="Park M.-K."/>
            <person name="Kim J.-Y."/>
            <person name="Lee Y.-J."/>
            <person name="Yi H."/>
            <person name="Bahn Y.-S."/>
            <person name="Kim J.F."/>
            <person name="Lee D.-W."/>
        </authorList>
    </citation>
    <scope>NUCLEOTIDE SEQUENCE [LARGE SCALE GENOMIC DNA]</scope>
    <source>
        <strain evidence="9 10">ERB 031</strain>
    </source>
</reference>
<protein>
    <submittedName>
        <fullName evidence="9">Transcriptional antiterminator</fullName>
    </submittedName>
</protein>
<name>A0A410MBL0_9BACI</name>
<feature type="domain" description="PTS EIIB type-2" evidence="7">
    <location>
        <begin position="400"/>
        <end position="490"/>
    </location>
</feature>
<evidence type="ECO:0000256" key="2">
    <source>
        <dbReference type="ARBA" id="ARBA00022737"/>
    </source>
</evidence>
<evidence type="ECO:0000256" key="4">
    <source>
        <dbReference type="ARBA" id="ARBA00023159"/>
    </source>
</evidence>
<evidence type="ECO:0000259" key="8">
    <source>
        <dbReference type="PROSITE" id="PS51372"/>
    </source>
</evidence>
<organism evidence="9 10">
    <name type="scientific">Halobacillus litoralis</name>
    <dbReference type="NCBI Taxonomy" id="45668"/>
    <lineage>
        <taxon>Bacteria</taxon>
        <taxon>Bacillati</taxon>
        <taxon>Bacillota</taxon>
        <taxon>Bacilli</taxon>
        <taxon>Bacillales</taxon>
        <taxon>Bacillaceae</taxon>
        <taxon>Halobacillus</taxon>
    </lineage>
</organism>
<evidence type="ECO:0000313" key="10">
    <source>
        <dbReference type="Proteomes" id="UP000287756"/>
    </source>
</evidence>
<gene>
    <name evidence="9" type="ORF">HLI_07545</name>
</gene>
<dbReference type="InterPro" id="IPR011608">
    <property type="entry name" value="PRD"/>
</dbReference>
<dbReference type="SUPFAM" id="SSF55804">
    <property type="entry name" value="Phoshotransferase/anion transport protein"/>
    <property type="match status" value="1"/>
</dbReference>
<dbReference type="SUPFAM" id="SSF63520">
    <property type="entry name" value="PTS-regulatory domain, PRD"/>
    <property type="match status" value="2"/>
</dbReference>
<feature type="domain" description="PRD" evidence="8">
    <location>
        <begin position="181"/>
        <end position="286"/>
    </location>
</feature>